<protein>
    <recommendedName>
        <fullName evidence="8">Glutamine-dependent NAD(+) synthetase</fullName>
        <ecNumber evidence="8">6.3.5.1</ecNumber>
    </recommendedName>
    <alternativeName>
        <fullName evidence="8">NAD(+) synthase [glutamine-hydrolyzing]</fullName>
    </alternativeName>
</protein>
<evidence type="ECO:0000259" key="9">
    <source>
        <dbReference type="PROSITE" id="PS50263"/>
    </source>
</evidence>
<evidence type="ECO:0000256" key="2">
    <source>
        <dbReference type="ARBA" id="ARBA00007145"/>
    </source>
</evidence>
<dbReference type="Pfam" id="PF02540">
    <property type="entry name" value="NAD_synthase"/>
    <property type="match status" value="1"/>
</dbReference>
<keyword evidence="4 8" id="KW-0547">Nucleotide-binding</keyword>
<dbReference type="SUPFAM" id="SSF56317">
    <property type="entry name" value="Carbon-nitrogen hydrolase"/>
    <property type="match status" value="1"/>
</dbReference>
<dbReference type="GO" id="GO:0004359">
    <property type="term" value="F:glutaminase activity"/>
    <property type="evidence" value="ECO:0007669"/>
    <property type="project" value="InterPro"/>
</dbReference>
<dbReference type="PANTHER" id="PTHR23090">
    <property type="entry name" value="NH 3 /GLUTAMINE-DEPENDENT NAD + SYNTHETASE"/>
    <property type="match status" value="1"/>
</dbReference>
<dbReference type="OrthoDB" id="2020662at2759"/>
<dbReference type="HAMAP" id="MF_02090">
    <property type="entry name" value="NadE_glutamine_dep"/>
    <property type="match status" value="1"/>
</dbReference>
<dbReference type="PIRSF" id="PIRSF006630">
    <property type="entry name" value="NADS_GAT"/>
    <property type="match status" value="1"/>
</dbReference>
<comment type="pathway">
    <text evidence="1 8">Cofactor biosynthesis; NAD(+) biosynthesis; NAD(+) from deamido-NAD(+) (L-Gln route): step 1/1.</text>
</comment>
<dbReference type="PROSITE" id="PS50263">
    <property type="entry name" value="CN_HYDROLASE"/>
    <property type="match status" value="1"/>
</dbReference>
<dbReference type="AlphaFoldDB" id="A0A9P7YN38"/>
<keyword evidence="6 8" id="KW-0520">NAD</keyword>
<dbReference type="GO" id="GO:0003952">
    <property type="term" value="F:NAD+ synthase (glutamine-hydrolyzing) activity"/>
    <property type="evidence" value="ECO:0007669"/>
    <property type="project" value="UniProtKB-UniRule"/>
</dbReference>
<dbReference type="GO" id="GO:0005524">
    <property type="term" value="F:ATP binding"/>
    <property type="evidence" value="ECO:0007669"/>
    <property type="project" value="UniProtKB-UniRule"/>
</dbReference>
<dbReference type="FunFam" id="3.40.50.620:FF:000036">
    <property type="entry name" value="Glutamine-dependent NAD(+) synthetase"/>
    <property type="match status" value="1"/>
</dbReference>
<dbReference type="PANTHER" id="PTHR23090:SF9">
    <property type="entry name" value="GLUTAMINE-DEPENDENT NAD(+) SYNTHETASE"/>
    <property type="match status" value="1"/>
</dbReference>
<dbReference type="InterPro" id="IPR003694">
    <property type="entry name" value="NAD_synthase"/>
</dbReference>
<dbReference type="InterPro" id="IPR003010">
    <property type="entry name" value="C-N_Hydrolase"/>
</dbReference>
<dbReference type="FunFam" id="3.60.110.10:FF:000003">
    <property type="entry name" value="Glutamine-dependent NAD(+) synthetase"/>
    <property type="match status" value="1"/>
</dbReference>
<evidence type="ECO:0000313" key="11">
    <source>
        <dbReference type="Proteomes" id="UP000824998"/>
    </source>
</evidence>
<dbReference type="InterPro" id="IPR014445">
    <property type="entry name" value="Gln-dep_NAD_synthase"/>
</dbReference>
<dbReference type="EC" id="6.3.5.1" evidence="8"/>
<keyword evidence="11" id="KW-1185">Reference proteome</keyword>
<evidence type="ECO:0000256" key="8">
    <source>
        <dbReference type="PIRNR" id="PIRNR006630"/>
    </source>
</evidence>
<dbReference type="InterPro" id="IPR022310">
    <property type="entry name" value="NAD/GMP_synthase"/>
</dbReference>
<evidence type="ECO:0000256" key="6">
    <source>
        <dbReference type="ARBA" id="ARBA00023027"/>
    </source>
</evidence>
<dbReference type="SUPFAM" id="SSF52402">
    <property type="entry name" value="Adenine nucleotide alpha hydrolases-like"/>
    <property type="match status" value="1"/>
</dbReference>
<dbReference type="Gene3D" id="3.60.110.10">
    <property type="entry name" value="Carbon-nitrogen hydrolase"/>
    <property type="match status" value="1"/>
</dbReference>
<evidence type="ECO:0000256" key="5">
    <source>
        <dbReference type="ARBA" id="ARBA00022840"/>
    </source>
</evidence>
<organism evidence="10 11">
    <name type="scientific">Amylocarpus encephaloides</name>
    <dbReference type="NCBI Taxonomy" id="45428"/>
    <lineage>
        <taxon>Eukaryota</taxon>
        <taxon>Fungi</taxon>
        <taxon>Dikarya</taxon>
        <taxon>Ascomycota</taxon>
        <taxon>Pezizomycotina</taxon>
        <taxon>Leotiomycetes</taxon>
        <taxon>Helotiales</taxon>
        <taxon>Helotiales incertae sedis</taxon>
        <taxon>Amylocarpus</taxon>
    </lineage>
</organism>
<name>A0A9P7YN38_9HELO</name>
<dbReference type="Proteomes" id="UP000824998">
    <property type="component" value="Unassembled WGS sequence"/>
</dbReference>
<keyword evidence="5 8" id="KW-0067">ATP-binding</keyword>
<reference evidence="10" key="1">
    <citation type="journal article" date="2021" name="IMA Fungus">
        <title>Genomic characterization of three marine fungi, including Emericellopsis atlantica sp. nov. with signatures of a generalist lifestyle and marine biomass degradation.</title>
        <authorList>
            <person name="Hagestad O.C."/>
            <person name="Hou L."/>
            <person name="Andersen J.H."/>
            <person name="Hansen E.H."/>
            <person name="Altermark B."/>
            <person name="Li C."/>
            <person name="Kuhnert E."/>
            <person name="Cox R.J."/>
            <person name="Crous P.W."/>
            <person name="Spatafora J.W."/>
            <person name="Lail K."/>
            <person name="Amirebrahimi M."/>
            <person name="Lipzen A."/>
            <person name="Pangilinan J."/>
            <person name="Andreopoulos W."/>
            <person name="Hayes R.D."/>
            <person name="Ng V."/>
            <person name="Grigoriev I.V."/>
            <person name="Jackson S.A."/>
            <person name="Sutton T.D.S."/>
            <person name="Dobson A.D.W."/>
            <person name="Rama T."/>
        </authorList>
    </citation>
    <scope>NUCLEOTIDE SEQUENCE</scope>
    <source>
        <strain evidence="10">TRa018bII</strain>
    </source>
</reference>
<evidence type="ECO:0000256" key="7">
    <source>
        <dbReference type="ARBA" id="ARBA00052340"/>
    </source>
</evidence>
<dbReference type="EMBL" id="MU251401">
    <property type="protein sequence ID" value="KAG9236709.1"/>
    <property type="molecule type" value="Genomic_DNA"/>
</dbReference>
<accession>A0A9P7YN38</accession>
<keyword evidence="3 8" id="KW-0436">Ligase</keyword>
<comment type="caution">
    <text evidence="10">The sequence shown here is derived from an EMBL/GenBank/DDBJ whole genome shotgun (WGS) entry which is preliminary data.</text>
</comment>
<dbReference type="Gene3D" id="3.40.50.620">
    <property type="entry name" value="HUPs"/>
    <property type="match status" value="1"/>
</dbReference>
<dbReference type="Pfam" id="PF00795">
    <property type="entry name" value="CN_hydrolase"/>
    <property type="match status" value="1"/>
</dbReference>
<proteinExistence type="inferred from homology"/>
<dbReference type="InterPro" id="IPR014729">
    <property type="entry name" value="Rossmann-like_a/b/a_fold"/>
</dbReference>
<dbReference type="InterPro" id="IPR036526">
    <property type="entry name" value="C-N_Hydrolase_sf"/>
</dbReference>
<dbReference type="GO" id="GO:0005737">
    <property type="term" value="C:cytoplasm"/>
    <property type="evidence" value="ECO:0007669"/>
    <property type="project" value="InterPro"/>
</dbReference>
<feature type="domain" description="CN hydrolase" evidence="9">
    <location>
        <begin position="4"/>
        <end position="275"/>
    </location>
</feature>
<gene>
    <name evidence="10" type="ORF">BJ875DRAFT_455706</name>
</gene>
<dbReference type="CDD" id="cd00553">
    <property type="entry name" value="NAD_synthase"/>
    <property type="match status" value="1"/>
</dbReference>
<comment type="catalytic activity">
    <reaction evidence="7 8">
        <text>deamido-NAD(+) + L-glutamine + ATP + H2O = L-glutamate + AMP + diphosphate + NAD(+) + H(+)</text>
        <dbReference type="Rhea" id="RHEA:24384"/>
        <dbReference type="ChEBI" id="CHEBI:15377"/>
        <dbReference type="ChEBI" id="CHEBI:15378"/>
        <dbReference type="ChEBI" id="CHEBI:29985"/>
        <dbReference type="ChEBI" id="CHEBI:30616"/>
        <dbReference type="ChEBI" id="CHEBI:33019"/>
        <dbReference type="ChEBI" id="CHEBI:57540"/>
        <dbReference type="ChEBI" id="CHEBI:58359"/>
        <dbReference type="ChEBI" id="CHEBI:58437"/>
        <dbReference type="ChEBI" id="CHEBI:456215"/>
        <dbReference type="EC" id="6.3.5.1"/>
    </reaction>
</comment>
<evidence type="ECO:0000313" key="10">
    <source>
        <dbReference type="EMBL" id="KAG9236709.1"/>
    </source>
</evidence>
<comment type="similarity">
    <text evidence="2 8">In the C-terminal section; belongs to the NAD synthetase family.</text>
</comment>
<evidence type="ECO:0000256" key="3">
    <source>
        <dbReference type="ARBA" id="ARBA00022598"/>
    </source>
</evidence>
<evidence type="ECO:0000256" key="4">
    <source>
        <dbReference type="ARBA" id="ARBA00022741"/>
    </source>
</evidence>
<sequence length="717" mass="80915">MQLVILATCNLNQWALDFVGNRDRIIESIRQAKAKGATLRVGPELEVTGYGCLDHFAELDLTDHSWESLAEIISHEDCQDILLDLGAPIRHRNVLYNCRILCYNKQILLIRPKLSLAQDGNYREMRYFTPWKGVRVVEKHTHLPQCIQNLTGQDECPIGDAVISTLDTCFGAETCEEMFTPQSPHISLSLDGVEILTNSSGSHHELRKLDTRIDLIRSATAKCGGIYLYANQRGCDGDRLYYDGCSMIIVNGKIVAQASQFSLKDVEVITAVVDLDEVRSYRQAKSRAMQAREALSYQRIEVNFSLSTRREEFDFRISPSKSFEPLYYKAEDEIMLGPACFLWDFLRRSRQAGFFLPLSGGIDSCATACIVFSMCKLVYDEIQEGNNQALRDLLQIVGEDSSSSWRPQTPEDIARRLFVSAYMGMAKNSSSDTRNRARELAGKIGSYHLNFDIDTVINAILTLFATVTRVMPRYKTDSGSVVQNLAIQNIQARVRMVLSYLFAQLVPSVCFGRTISGSLLVLSSANVDESLRGYFTKYDCSSADINPIGSVSKKDLKRFIIHAAEKWDMPLLIDFVTAPPTAELEPITEDYVQSDEVDMGMSYDELSVFGRLRKVEKLGPYGMFAKLLHLWGDVLSPHEIADKVKRFFWFYSINRHKMTTLTPSVHMEAYSPDDNRFDLRPFLYPPFTAAYKKIEAAVSAMGVAGLRRPVPEEKKDA</sequence>
<dbReference type="GO" id="GO:0009435">
    <property type="term" value="P:NAD+ biosynthetic process"/>
    <property type="evidence" value="ECO:0007669"/>
    <property type="project" value="UniProtKB-UniRule"/>
</dbReference>
<evidence type="ECO:0000256" key="1">
    <source>
        <dbReference type="ARBA" id="ARBA00005188"/>
    </source>
</evidence>
<dbReference type="CDD" id="cd07570">
    <property type="entry name" value="GAT_Gln-NAD-synth"/>
    <property type="match status" value="1"/>
</dbReference>